<evidence type="ECO:0000256" key="4">
    <source>
        <dbReference type="ARBA" id="ARBA00022692"/>
    </source>
</evidence>
<keyword evidence="10" id="KW-1185">Reference proteome</keyword>
<keyword evidence="4 7" id="KW-0812">Transmembrane</keyword>
<dbReference type="Pfam" id="PF01694">
    <property type="entry name" value="Rhomboid"/>
    <property type="match status" value="1"/>
</dbReference>
<feature type="transmembrane region" description="Helical" evidence="7">
    <location>
        <begin position="116"/>
        <end position="134"/>
    </location>
</feature>
<feature type="transmembrane region" description="Helical" evidence="7">
    <location>
        <begin position="186"/>
        <end position="206"/>
    </location>
</feature>
<keyword evidence="2" id="KW-1003">Cell membrane</keyword>
<dbReference type="Gene3D" id="1.20.1540.10">
    <property type="entry name" value="Rhomboid-like"/>
    <property type="match status" value="1"/>
</dbReference>
<feature type="domain" description="Peptidase S54 rhomboid" evidence="8">
    <location>
        <begin position="53"/>
        <end position="180"/>
    </location>
</feature>
<evidence type="ECO:0000256" key="1">
    <source>
        <dbReference type="ARBA" id="ARBA00004141"/>
    </source>
</evidence>
<reference evidence="9 10" key="1">
    <citation type="submission" date="2014-07" db="EMBL/GenBank/DDBJ databases">
        <title>Complete genome sequence of Corynebacterium atypicum DSM 44849: identifiction of the mycolic acid biosynthesis genes.</title>
        <authorList>
            <person name="Tippelt A."/>
            <person name="Mollmann S."/>
            <person name="Albersmeier A."/>
            <person name="Jaenicke S."/>
            <person name="Ruckert C."/>
            <person name="Tauch A."/>
        </authorList>
    </citation>
    <scope>NUCLEOTIDE SEQUENCE [LARGE SCALE GENOMIC DNA]</scope>
    <source>
        <strain evidence="9 10">R2070</strain>
    </source>
</reference>
<evidence type="ECO:0000256" key="5">
    <source>
        <dbReference type="ARBA" id="ARBA00022989"/>
    </source>
</evidence>
<evidence type="ECO:0000313" key="9">
    <source>
        <dbReference type="EMBL" id="AIG63382.1"/>
    </source>
</evidence>
<sequence>MQAPVTVMLGAALCAVWLVCAFQSGSVLATSDSSLARAWMLWGPEMFTGLGFARLIGFLFIHLDIGHIAVNLFLGLLIGREIELAIGSAAYFLAWLISGLGSGLAVLFFSPLEPTGGVSGALYGMMAILVGLALRRGTDLRSPLALVGVNLVYTFLAPSVSLWGHLGGLADGTLVAVVLSIRSSAWRWVGLVALLGAVIAAAFGFISSGGL</sequence>
<gene>
    <name evidence="9" type="ORF">CATYP_00145</name>
</gene>
<feature type="transmembrane region" description="Helical" evidence="7">
    <location>
        <begin position="90"/>
        <end position="110"/>
    </location>
</feature>
<dbReference type="EMBL" id="CP008944">
    <property type="protein sequence ID" value="AIG63382.1"/>
    <property type="molecule type" value="Genomic_DNA"/>
</dbReference>
<dbReference type="InterPro" id="IPR035952">
    <property type="entry name" value="Rhomboid-like_sf"/>
</dbReference>
<keyword evidence="3" id="KW-0997">Cell inner membrane</keyword>
<feature type="transmembrane region" description="Helical" evidence="7">
    <location>
        <begin position="146"/>
        <end position="166"/>
    </location>
</feature>
<evidence type="ECO:0000313" key="10">
    <source>
        <dbReference type="Proteomes" id="UP000028504"/>
    </source>
</evidence>
<keyword evidence="5 7" id="KW-1133">Transmembrane helix</keyword>
<evidence type="ECO:0000256" key="2">
    <source>
        <dbReference type="ARBA" id="ARBA00022475"/>
    </source>
</evidence>
<protein>
    <recommendedName>
        <fullName evidence="8">Peptidase S54 rhomboid domain-containing protein</fullName>
    </recommendedName>
</protein>
<evidence type="ECO:0000256" key="6">
    <source>
        <dbReference type="ARBA" id="ARBA00023136"/>
    </source>
</evidence>
<keyword evidence="6 7" id="KW-0472">Membrane</keyword>
<dbReference type="PANTHER" id="PTHR43066:SF26">
    <property type="entry name" value="RHOMBOID PROTEASE GLPG"/>
    <property type="match status" value="1"/>
</dbReference>
<dbReference type="PANTHER" id="PTHR43066">
    <property type="entry name" value="RHOMBOID-RELATED PROTEIN"/>
    <property type="match status" value="1"/>
</dbReference>
<proteinExistence type="predicted"/>
<evidence type="ECO:0000256" key="3">
    <source>
        <dbReference type="ARBA" id="ARBA00022519"/>
    </source>
</evidence>
<dbReference type="SUPFAM" id="SSF144091">
    <property type="entry name" value="Rhomboid-like"/>
    <property type="match status" value="1"/>
</dbReference>
<comment type="subcellular location">
    <subcellularLocation>
        <location evidence="1">Membrane</location>
        <topology evidence="1">Multi-pass membrane protein</topology>
    </subcellularLocation>
</comment>
<accession>A0ABM5QKQ8</accession>
<dbReference type="Proteomes" id="UP000028504">
    <property type="component" value="Chromosome"/>
</dbReference>
<name>A0ABM5QKQ8_9CORY</name>
<feature type="transmembrane region" description="Helical" evidence="7">
    <location>
        <begin position="53"/>
        <end position="78"/>
    </location>
</feature>
<dbReference type="InterPro" id="IPR022764">
    <property type="entry name" value="Peptidase_S54_rhomboid_dom"/>
</dbReference>
<organism evidence="9 10">
    <name type="scientific">Corynebacterium atypicum</name>
    <dbReference type="NCBI Taxonomy" id="191610"/>
    <lineage>
        <taxon>Bacteria</taxon>
        <taxon>Bacillati</taxon>
        <taxon>Actinomycetota</taxon>
        <taxon>Actinomycetes</taxon>
        <taxon>Mycobacteriales</taxon>
        <taxon>Corynebacteriaceae</taxon>
        <taxon>Corynebacterium</taxon>
    </lineage>
</organism>
<evidence type="ECO:0000256" key="7">
    <source>
        <dbReference type="SAM" id="Phobius"/>
    </source>
</evidence>
<evidence type="ECO:0000259" key="8">
    <source>
        <dbReference type="Pfam" id="PF01694"/>
    </source>
</evidence>